<feature type="active site" description="Charge relay system" evidence="5">
    <location>
        <position position="442"/>
    </location>
</feature>
<evidence type="ECO:0000256" key="5">
    <source>
        <dbReference type="PROSITE-ProRule" id="PRU01240"/>
    </source>
</evidence>
<dbReference type="InterPro" id="IPR023828">
    <property type="entry name" value="Peptidase_S8_Ser-AS"/>
</dbReference>
<name>A0A1Z3HGH8_9CYAN</name>
<evidence type="ECO:0000259" key="6">
    <source>
        <dbReference type="Pfam" id="PF00082"/>
    </source>
</evidence>
<proteinExistence type="inferred from homology"/>
<evidence type="ECO:0000313" key="7">
    <source>
        <dbReference type="EMBL" id="ASC69384.1"/>
    </source>
</evidence>
<feature type="active site" description="Charge relay system" evidence="5">
    <location>
        <position position="629"/>
    </location>
</feature>
<dbReference type="InterPro" id="IPR015500">
    <property type="entry name" value="Peptidase_S8_subtilisin-rel"/>
</dbReference>
<evidence type="ECO:0000313" key="8">
    <source>
        <dbReference type="Proteomes" id="UP000191901"/>
    </source>
</evidence>
<dbReference type="RefSeq" id="WP_088428895.1">
    <property type="nucleotide sequence ID" value="NZ_CP021983.2"/>
</dbReference>
<evidence type="ECO:0000256" key="1">
    <source>
        <dbReference type="ARBA" id="ARBA00011073"/>
    </source>
</evidence>
<gene>
    <name evidence="7" type="ORF">XM38_003110</name>
</gene>
<dbReference type="EMBL" id="CP021983">
    <property type="protein sequence ID" value="ASC69384.1"/>
    <property type="molecule type" value="Genomic_DNA"/>
</dbReference>
<keyword evidence="2 5" id="KW-0645">Protease</keyword>
<dbReference type="AlphaFoldDB" id="A0A1Z3HGH8"/>
<dbReference type="Proteomes" id="UP000191901">
    <property type="component" value="Chromosome"/>
</dbReference>
<dbReference type="InterPro" id="IPR036852">
    <property type="entry name" value="Peptidase_S8/S53_dom_sf"/>
</dbReference>
<dbReference type="KEGG" id="hhg:XM38_003110"/>
<feature type="domain" description="Peptidase S8/S53" evidence="6">
    <location>
        <begin position="315"/>
        <end position="666"/>
    </location>
</feature>
<dbReference type="PRINTS" id="PR00723">
    <property type="entry name" value="SUBTILISIN"/>
</dbReference>
<comment type="similarity">
    <text evidence="1 5">Belongs to the peptidase S8 family.</text>
</comment>
<evidence type="ECO:0000256" key="3">
    <source>
        <dbReference type="ARBA" id="ARBA00022801"/>
    </source>
</evidence>
<accession>A0A1Z3HGH8</accession>
<keyword evidence="8" id="KW-1185">Reference proteome</keyword>
<reference evidence="7 8" key="1">
    <citation type="journal article" date="2016" name="Biochim. Biophys. Acta">
        <title>Characterization of red-shifted phycobilisomes isolated from the chlorophyll f-containing cyanobacterium Halomicronema hongdechloris.</title>
        <authorList>
            <person name="Li Y."/>
            <person name="Lin Y."/>
            <person name="Garvey C.J."/>
            <person name="Birch D."/>
            <person name="Corkery R.W."/>
            <person name="Loughlin P.C."/>
            <person name="Scheer H."/>
            <person name="Willows R.D."/>
            <person name="Chen M."/>
        </authorList>
    </citation>
    <scope>NUCLEOTIDE SEQUENCE [LARGE SCALE GENOMIC DNA]</scope>
    <source>
        <strain evidence="7 8">C2206</strain>
    </source>
</reference>
<feature type="active site" description="Charge relay system" evidence="5">
    <location>
        <position position="324"/>
    </location>
</feature>
<dbReference type="PANTHER" id="PTHR43806">
    <property type="entry name" value="PEPTIDASE S8"/>
    <property type="match status" value="1"/>
</dbReference>
<dbReference type="PROSITE" id="PS51892">
    <property type="entry name" value="SUBTILASE"/>
    <property type="match status" value="1"/>
</dbReference>
<dbReference type="SUPFAM" id="SSF52743">
    <property type="entry name" value="Subtilisin-like"/>
    <property type="match status" value="1"/>
</dbReference>
<keyword evidence="3 5" id="KW-0378">Hydrolase</keyword>
<evidence type="ECO:0000256" key="4">
    <source>
        <dbReference type="ARBA" id="ARBA00022825"/>
    </source>
</evidence>
<dbReference type="GO" id="GO:0006508">
    <property type="term" value="P:proteolysis"/>
    <property type="evidence" value="ECO:0007669"/>
    <property type="project" value="UniProtKB-KW"/>
</dbReference>
<keyword evidence="4 5" id="KW-0720">Serine protease</keyword>
<sequence>MRPLFSGLLLTGLTLSALSMLPPRAPGGDLTGSVSVAPAQAQTREDELYYTFYGQRVPLTLRQDQIAVALKSQPSGARGGPSPFQQLQHNLLGRPAGGRAGRGGEAGPALEVTLRPLGNRYAVIELPEVSAELRAAVQQRLQRPYVEATLPVLSRSGEEDTIILPNEIVVSFEPDAPASQVQLTLSRYGLEEVRPLRFSQNRYLVSRRDGAGLQVLNVANQLNGVAGIQSATPNFVQTLPYRAVPQSLEQLAIASSRPNPPLDNLLARLSGPRDWPVATDLFPLHWHLDSTAFRGTRQPRTDIRVTEAWSQGSQGEGVVVAVIDSLIQWDHPDLADNLYAIAEDQAGRLPGEVHGWDFSNRDTTCQADRCAVGDPDTRISDAELDLVRTDFQNTFTLSDGELLQTYRGLANRIANARPKWSQRQIANVIRGYIQGDIMAEFHGTWSSGVVAANPGSARGAVGVAPEAEILPVRVFGLGGEITVAALVEAIGYAAERGVDVINLSLGGLLPDRELTDQIMAVLDAHPDLVIVASAGNDSLDGVGFPAAIPAVISVGATTLEGERTVYSSYGGGLDVVAPGGDISQVPMYGILTTGGTWVPGFWQGIEQPIHPWSLGLDPLGHYVQVQGTSFSAPATTGTVALMLAANGDLTRAQVSQILQTTADYEGLALTQSEMNQYRLQAAVGLGTVVENQVLRPTGIFSFPEPISPEQYYFGGGLVNAAAAVEQARKLR</sequence>
<protein>
    <submittedName>
        <fullName evidence="7">Peptidase S8</fullName>
    </submittedName>
</protein>
<dbReference type="Gene3D" id="3.40.50.200">
    <property type="entry name" value="Peptidase S8/S53 domain"/>
    <property type="match status" value="1"/>
</dbReference>
<organism evidence="7 8">
    <name type="scientific">Halomicronema hongdechloris C2206</name>
    <dbReference type="NCBI Taxonomy" id="1641165"/>
    <lineage>
        <taxon>Bacteria</taxon>
        <taxon>Bacillati</taxon>
        <taxon>Cyanobacteriota</taxon>
        <taxon>Cyanophyceae</taxon>
        <taxon>Nodosilineales</taxon>
        <taxon>Nodosilineaceae</taxon>
        <taxon>Halomicronema</taxon>
    </lineage>
</organism>
<dbReference type="OrthoDB" id="9798386at2"/>
<dbReference type="GO" id="GO:0004252">
    <property type="term" value="F:serine-type endopeptidase activity"/>
    <property type="evidence" value="ECO:0007669"/>
    <property type="project" value="UniProtKB-UniRule"/>
</dbReference>
<evidence type="ECO:0000256" key="2">
    <source>
        <dbReference type="ARBA" id="ARBA00022670"/>
    </source>
</evidence>
<dbReference type="PROSITE" id="PS00138">
    <property type="entry name" value="SUBTILASE_SER"/>
    <property type="match status" value="1"/>
</dbReference>
<dbReference type="PANTHER" id="PTHR43806:SF11">
    <property type="entry name" value="CEREVISIN-RELATED"/>
    <property type="match status" value="1"/>
</dbReference>
<dbReference type="InterPro" id="IPR050131">
    <property type="entry name" value="Peptidase_S8_subtilisin-like"/>
</dbReference>
<dbReference type="InterPro" id="IPR000209">
    <property type="entry name" value="Peptidase_S8/S53_dom"/>
</dbReference>
<dbReference type="Pfam" id="PF00082">
    <property type="entry name" value="Peptidase_S8"/>
    <property type="match status" value="1"/>
</dbReference>